<sequence length="111" mass="13348">MKIKGSHYLFFILSVWFSQAQALDLSYQGDIPADNKPSEEYLKKRDKLHDENWDREKLVKDNALAEKQENEHKEYNNRSSDWYRSNSFSFKNYPPNPQDLKQDIARFMKQN</sequence>
<evidence type="ECO:0000313" key="2">
    <source>
        <dbReference type="EMBL" id="OKP07207.1"/>
    </source>
</evidence>
<dbReference type="RefSeq" id="WP_074019607.1">
    <property type="nucleotide sequence ID" value="NZ_CAWMWP010000109.1"/>
</dbReference>
<proteinExistence type="predicted"/>
<reference evidence="2 3" key="1">
    <citation type="submission" date="2016-09" db="EMBL/GenBank/DDBJ databases">
        <title>Xenorhabdus thuongxuanensis sp. nov. and Xenorhabdus eapokensis sp. nov., isolated from Steinernema species.</title>
        <authorList>
            <person name="Kaempfer P."/>
            <person name="Tobias N.J."/>
            <person name="Phan Ke L."/>
            <person name="Bode H.B."/>
            <person name="Glaeser S.P."/>
        </authorList>
    </citation>
    <scope>NUCLEOTIDE SEQUENCE [LARGE SCALE GENOMIC DNA]</scope>
    <source>
        <strain evidence="2 3">30TX1</strain>
    </source>
</reference>
<accession>A0A1Q5U414</accession>
<feature type="signal peptide" evidence="1">
    <location>
        <begin position="1"/>
        <end position="22"/>
    </location>
</feature>
<organism evidence="2 3">
    <name type="scientific">Xenorhabdus thuongxuanensis</name>
    <dbReference type="NCBI Taxonomy" id="1873484"/>
    <lineage>
        <taxon>Bacteria</taxon>
        <taxon>Pseudomonadati</taxon>
        <taxon>Pseudomonadota</taxon>
        <taxon>Gammaproteobacteria</taxon>
        <taxon>Enterobacterales</taxon>
        <taxon>Morganellaceae</taxon>
        <taxon>Xenorhabdus</taxon>
    </lineage>
</organism>
<dbReference type="Proteomes" id="UP000186277">
    <property type="component" value="Unassembled WGS sequence"/>
</dbReference>
<gene>
    <name evidence="2" type="ORF">Xentx_01479</name>
</gene>
<comment type="caution">
    <text evidence="2">The sequence shown here is derived from an EMBL/GenBank/DDBJ whole genome shotgun (WGS) entry which is preliminary data.</text>
</comment>
<keyword evidence="1" id="KW-0732">Signal</keyword>
<evidence type="ECO:0000256" key="1">
    <source>
        <dbReference type="SAM" id="SignalP"/>
    </source>
</evidence>
<name>A0A1Q5U414_9GAMM</name>
<dbReference type="AlphaFoldDB" id="A0A1Q5U414"/>
<keyword evidence="3" id="KW-1185">Reference proteome</keyword>
<protein>
    <submittedName>
        <fullName evidence="2">Uncharacterized protein</fullName>
    </submittedName>
</protein>
<evidence type="ECO:0000313" key="3">
    <source>
        <dbReference type="Proteomes" id="UP000186277"/>
    </source>
</evidence>
<dbReference type="EMBL" id="MKGR01000008">
    <property type="protein sequence ID" value="OKP07207.1"/>
    <property type="molecule type" value="Genomic_DNA"/>
</dbReference>
<feature type="chain" id="PRO_5012592452" evidence="1">
    <location>
        <begin position="23"/>
        <end position="111"/>
    </location>
</feature>